<dbReference type="Proteomes" id="UP001451782">
    <property type="component" value="Chromosome"/>
</dbReference>
<accession>A0AAN0MA82</accession>
<feature type="coiled-coil region" evidence="1">
    <location>
        <begin position="40"/>
        <end position="106"/>
    </location>
</feature>
<protein>
    <recommendedName>
        <fullName evidence="4">Colicin transporter</fullName>
    </recommendedName>
</protein>
<proteinExistence type="predicted"/>
<reference evidence="2 3" key="1">
    <citation type="submission" date="2024-04" db="EMBL/GenBank/DDBJ databases">
        <title>Phylogenomic analyses of a clade within the roseobacter group suggest taxonomic reassignments of species of the genera Aestuariivita, Citreicella, Loktanella, Nautella, Pelagibaca, Ruegeria, Thalassobius, Thiobacimonas and Tropicibacter, and the proposal o.</title>
        <authorList>
            <person name="Jeon C.O."/>
        </authorList>
    </citation>
    <scope>NUCLEOTIDE SEQUENCE [LARGE SCALE GENOMIC DNA]</scope>
    <source>
        <strain evidence="2 3">G8-12</strain>
    </source>
</reference>
<gene>
    <name evidence="2" type="ORF">AABB28_03505</name>
</gene>
<evidence type="ECO:0008006" key="4">
    <source>
        <dbReference type="Google" id="ProtNLM"/>
    </source>
</evidence>
<evidence type="ECO:0000313" key="3">
    <source>
        <dbReference type="Proteomes" id="UP001451782"/>
    </source>
</evidence>
<sequence>MSDISVLESRITAALDRIRQGLDAPVAQQTAADPALQAALEEERAQNAELVERVRVLKERQDTQVASLTQRAETQSKHLMKLDEELQQLRASNVQLREMNAKLREAVTTGLAPELHDAAVHAEMEALSAQRSADAAEIDAILDELKPLIEETSHAAG</sequence>
<keyword evidence="1" id="KW-0175">Coiled coil</keyword>
<dbReference type="RefSeq" id="WP_342070741.1">
    <property type="nucleotide sequence ID" value="NZ_CP151762.1"/>
</dbReference>
<dbReference type="AlphaFoldDB" id="A0AAN0MA82"/>
<keyword evidence="3" id="KW-1185">Reference proteome</keyword>
<name>A0AAN0MA82_9RHOB</name>
<evidence type="ECO:0000256" key="1">
    <source>
        <dbReference type="SAM" id="Coils"/>
    </source>
</evidence>
<evidence type="ECO:0000313" key="2">
    <source>
        <dbReference type="EMBL" id="WZU64376.1"/>
    </source>
</evidence>
<dbReference type="EMBL" id="CP151762">
    <property type="protein sequence ID" value="WZU64376.1"/>
    <property type="molecule type" value="Genomic_DNA"/>
</dbReference>
<dbReference type="KEGG" id="yag:AABB28_03505"/>
<organism evidence="2 3">
    <name type="scientific">Yoonia algicola</name>
    <dbReference type="NCBI Taxonomy" id="3137368"/>
    <lineage>
        <taxon>Bacteria</taxon>
        <taxon>Pseudomonadati</taxon>
        <taxon>Pseudomonadota</taxon>
        <taxon>Alphaproteobacteria</taxon>
        <taxon>Rhodobacterales</taxon>
        <taxon>Paracoccaceae</taxon>
        <taxon>Yoonia</taxon>
    </lineage>
</organism>